<evidence type="ECO:0000313" key="2">
    <source>
        <dbReference type="Proteomes" id="UP000606786"/>
    </source>
</evidence>
<dbReference type="Proteomes" id="UP000606786">
    <property type="component" value="Unassembled WGS sequence"/>
</dbReference>
<accession>A0A811USH6</accession>
<dbReference type="AlphaFoldDB" id="A0A811USH6"/>
<keyword evidence="2" id="KW-1185">Reference proteome</keyword>
<gene>
    <name evidence="1" type="ORF">CCAP1982_LOCUS9190</name>
</gene>
<proteinExistence type="predicted"/>
<reference evidence="1" key="1">
    <citation type="submission" date="2020-11" db="EMBL/GenBank/DDBJ databases">
        <authorList>
            <person name="Whitehead M."/>
        </authorList>
    </citation>
    <scope>NUCLEOTIDE SEQUENCE</scope>
    <source>
        <strain evidence="1">EGII</strain>
    </source>
</reference>
<dbReference type="EMBL" id="CAJHJT010000012">
    <property type="protein sequence ID" value="CAD7000717.1"/>
    <property type="molecule type" value="Genomic_DNA"/>
</dbReference>
<sequence length="120" mass="12939">MLYKCRRAAEPTAAYNRRGSGEVRVKGISCTACEWLKIVVKLAVKSNVPLVRQTVVAVGASATRSLVVGRRASVKSDPRQPIYTHSLEANKENVLLVRRSGTCTCPSIGGLDPLKICSAQ</sequence>
<evidence type="ECO:0000313" key="1">
    <source>
        <dbReference type="EMBL" id="CAD7000717.1"/>
    </source>
</evidence>
<name>A0A811USH6_CERCA</name>
<comment type="caution">
    <text evidence="1">The sequence shown here is derived from an EMBL/GenBank/DDBJ whole genome shotgun (WGS) entry which is preliminary data.</text>
</comment>
<protein>
    <submittedName>
        <fullName evidence="1">(Mediterranean fruit fly) hypothetical protein</fullName>
    </submittedName>
</protein>
<organism evidence="1 2">
    <name type="scientific">Ceratitis capitata</name>
    <name type="common">Mediterranean fruit fly</name>
    <name type="synonym">Tephritis capitata</name>
    <dbReference type="NCBI Taxonomy" id="7213"/>
    <lineage>
        <taxon>Eukaryota</taxon>
        <taxon>Metazoa</taxon>
        <taxon>Ecdysozoa</taxon>
        <taxon>Arthropoda</taxon>
        <taxon>Hexapoda</taxon>
        <taxon>Insecta</taxon>
        <taxon>Pterygota</taxon>
        <taxon>Neoptera</taxon>
        <taxon>Endopterygota</taxon>
        <taxon>Diptera</taxon>
        <taxon>Brachycera</taxon>
        <taxon>Muscomorpha</taxon>
        <taxon>Tephritoidea</taxon>
        <taxon>Tephritidae</taxon>
        <taxon>Ceratitis</taxon>
        <taxon>Ceratitis</taxon>
    </lineage>
</organism>